<organism evidence="1 2">
    <name type="scientific">Microbacterium trichothecenolyticum</name>
    <name type="common">Aureobacterium trichothecenolyticum</name>
    <dbReference type="NCBI Taxonomy" id="69370"/>
    <lineage>
        <taxon>Bacteria</taxon>
        <taxon>Bacillati</taxon>
        <taxon>Actinomycetota</taxon>
        <taxon>Actinomycetes</taxon>
        <taxon>Micrococcales</taxon>
        <taxon>Microbacteriaceae</taxon>
        <taxon>Microbacterium</taxon>
    </lineage>
</organism>
<evidence type="ECO:0000313" key="1">
    <source>
        <dbReference type="EMBL" id="KJL45580.1"/>
    </source>
</evidence>
<proteinExistence type="predicted"/>
<protein>
    <recommendedName>
        <fullName evidence="3">DNA methylase</fullName>
    </recommendedName>
</protein>
<dbReference type="InterPro" id="IPR029063">
    <property type="entry name" value="SAM-dependent_MTases_sf"/>
</dbReference>
<gene>
    <name evidence="1" type="ORF">RS82_00132</name>
</gene>
<evidence type="ECO:0000313" key="2">
    <source>
        <dbReference type="Proteomes" id="UP000034098"/>
    </source>
</evidence>
<dbReference type="OrthoDB" id="7574474at2"/>
<dbReference type="EMBL" id="JYJA01000015">
    <property type="protein sequence ID" value="KJL45580.1"/>
    <property type="molecule type" value="Genomic_DNA"/>
</dbReference>
<dbReference type="PATRIC" id="fig|69370.6.peg.138"/>
<keyword evidence="2" id="KW-1185">Reference proteome</keyword>
<accession>A0A0M2HL04</accession>
<comment type="caution">
    <text evidence="1">The sequence shown here is derived from an EMBL/GenBank/DDBJ whole genome shotgun (WGS) entry which is preliminary data.</text>
</comment>
<evidence type="ECO:0008006" key="3">
    <source>
        <dbReference type="Google" id="ProtNLM"/>
    </source>
</evidence>
<reference evidence="1 2" key="1">
    <citation type="submission" date="2015-02" db="EMBL/GenBank/DDBJ databases">
        <title>Draft genome sequences of ten Microbacterium spp. with emphasis on heavy metal contaminated environments.</title>
        <authorList>
            <person name="Corretto E."/>
        </authorList>
    </citation>
    <scope>NUCLEOTIDE SEQUENCE [LARGE SCALE GENOMIC DNA]</scope>
    <source>
        <strain evidence="1 2">DSM 8608</strain>
    </source>
</reference>
<dbReference type="AlphaFoldDB" id="A0A0M2HL04"/>
<dbReference type="SUPFAM" id="SSF53335">
    <property type="entry name" value="S-adenosyl-L-methionine-dependent methyltransferases"/>
    <property type="match status" value="1"/>
</dbReference>
<sequence length="205" mass="22496">MRLAIADPPYPPIFRERFDLVDGGSRVTVRSRATRWYGDGPRSSTDSPRADVHPEAAKWDDLTEHRKLILHLVENYDGWAIATTPDGLQAYFPLPLNAQIMAWHKPTAMRGGGRIIERWEPVIVYVPEGRSTRDGAGVPNVLTANAPRATARQGSFVGAKPPEWTRWVLAALAYDPAVDELVDMFPGSGSVARAADGMLPIDAIA</sequence>
<dbReference type="Proteomes" id="UP000034098">
    <property type="component" value="Unassembled WGS sequence"/>
</dbReference>
<dbReference type="RefSeq" id="WP_045296202.1">
    <property type="nucleotide sequence ID" value="NZ_JYJA01000015.1"/>
</dbReference>
<name>A0A0M2HL04_MICTR</name>